<dbReference type="EMBL" id="FOBI01000017">
    <property type="protein sequence ID" value="SEL67395.1"/>
    <property type="molecule type" value="Genomic_DNA"/>
</dbReference>
<dbReference type="Proteomes" id="UP000199297">
    <property type="component" value="Unassembled WGS sequence"/>
</dbReference>
<protein>
    <submittedName>
        <fullName evidence="3">YggT family protein</fullName>
    </submittedName>
</protein>
<feature type="transmembrane region" description="Helical" evidence="2">
    <location>
        <begin position="6"/>
        <end position="25"/>
    </location>
</feature>
<keyword evidence="4" id="KW-1185">Reference proteome</keyword>
<reference evidence="4" key="1">
    <citation type="submission" date="2016-10" db="EMBL/GenBank/DDBJ databases">
        <authorList>
            <person name="Varghese N."/>
            <person name="Submissions S."/>
        </authorList>
    </citation>
    <scope>NUCLEOTIDE SEQUENCE [LARGE SCALE GENOMIC DNA]</scope>
    <source>
        <strain evidence="4">CGMCC 1.9127</strain>
    </source>
</reference>
<sequence length="182" mass="20297">MEAINYLLKFAFDALLMILVLRVWLQLVRADFYNPLSQFIVKVSNPLVIPLRRVIPGIGGIDFATVILAYAIACLTFIIIPLLNGGPFDIVSALYLGLIYLIKQSGVLLFIIMLVMALMSWVVQGYNPTQMIFHQLTAPVLAPIRRLIPSIGGLDLSVLIAFLLLNVINILLSGWIPYWAMI</sequence>
<dbReference type="AlphaFoldDB" id="A0A1H7S4H4"/>
<evidence type="ECO:0000256" key="1">
    <source>
        <dbReference type="ARBA" id="ARBA00010894"/>
    </source>
</evidence>
<feature type="transmembrane region" description="Helical" evidence="2">
    <location>
        <begin position="154"/>
        <end position="176"/>
    </location>
</feature>
<proteinExistence type="inferred from homology"/>
<feature type="transmembrane region" description="Helical" evidence="2">
    <location>
        <begin position="61"/>
        <end position="83"/>
    </location>
</feature>
<evidence type="ECO:0000256" key="2">
    <source>
        <dbReference type="SAM" id="Phobius"/>
    </source>
</evidence>
<dbReference type="OrthoDB" id="9806665at2"/>
<dbReference type="PANTHER" id="PTHR33219">
    <property type="entry name" value="YLMG HOMOLOG PROTEIN 2, CHLOROPLASTIC"/>
    <property type="match status" value="1"/>
</dbReference>
<dbReference type="STRING" id="641665.GCA_002104455_01503"/>
<gene>
    <name evidence="3" type="ORF">SAMN05216262_11724</name>
</gene>
<dbReference type="Pfam" id="PF02325">
    <property type="entry name" value="CCB3_YggT"/>
    <property type="match status" value="2"/>
</dbReference>
<dbReference type="GO" id="GO:0016020">
    <property type="term" value="C:membrane"/>
    <property type="evidence" value="ECO:0007669"/>
    <property type="project" value="InterPro"/>
</dbReference>
<keyword evidence="2" id="KW-1133">Transmembrane helix</keyword>
<keyword evidence="2" id="KW-0472">Membrane</keyword>
<evidence type="ECO:0000313" key="3">
    <source>
        <dbReference type="EMBL" id="SEL67395.1"/>
    </source>
</evidence>
<dbReference type="RefSeq" id="WP_085285812.1">
    <property type="nucleotide sequence ID" value="NZ_FOBI01000017.1"/>
</dbReference>
<keyword evidence="2" id="KW-0812">Transmembrane</keyword>
<accession>A0A1H7S4H4</accession>
<name>A0A1H7S4H4_9GAMM</name>
<evidence type="ECO:0000313" key="4">
    <source>
        <dbReference type="Proteomes" id="UP000199297"/>
    </source>
</evidence>
<feature type="transmembrane region" description="Helical" evidence="2">
    <location>
        <begin position="95"/>
        <end position="123"/>
    </location>
</feature>
<comment type="similarity">
    <text evidence="1">Belongs to the YggT family.</text>
</comment>
<dbReference type="PANTHER" id="PTHR33219:SF14">
    <property type="entry name" value="PROTEIN COFACTOR ASSEMBLY OF COMPLEX C SUBUNIT B CCB3, CHLOROPLASTIC-RELATED"/>
    <property type="match status" value="1"/>
</dbReference>
<organism evidence="3 4">
    <name type="scientific">Colwellia chukchiensis</name>
    <dbReference type="NCBI Taxonomy" id="641665"/>
    <lineage>
        <taxon>Bacteria</taxon>
        <taxon>Pseudomonadati</taxon>
        <taxon>Pseudomonadota</taxon>
        <taxon>Gammaproteobacteria</taxon>
        <taxon>Alteromonadales</taxon>
        <taxon>Colwelliaceae</taxon>
        <taxon>Colwellia</taxon>
    </lineage>
</organism>
<dbReference type="InterPro" id="IPR003425">
    <property type="entry name" value="CCB3/YggT"/>
</dbReference>